<accession>A0A0A8YMT7</accession>
<dbReference type="AlphaFoldDB" id="A0A0A8YMT7"/>
<proteinExistence type="predicted"/>
<evidence type="ECO:0000313" key="1">
    <source>
        <dbReference type="EMBL" id="JAD27964.1"/>
    </source>
</evidence>
<protein>
    <submittedName>
        <fullName evidence="1">Uncharacterized protein</fullName>
    </submittedName>
</protein>
<name>A0A0A8YMT7_ARUDO</name>
<organism evidence="1">
    <name type="scientific">Arundo donax</name>
    <name type="common">Giant reed</name>
    <name type="synonym">Donax arundinaceus</name>
    <dbReference type="NCBI Taxonomy" id="35708"/>
    <lineage>
        <taxon>Eukaryota</taxon>
        <taxon>Viridiplantae</taxon>
        <taxon>Streptophyta</taxon>
        <taxon>Embryophyta</taxon>
        <taxon>Tracheophyta</taxon>
        <taxon>Spermatophyta</taxon>
        <taxon>Magnoliopsida</taxon>
        <taxon>Liliopsida</taxon>
        <taxon>Poales</taxon>
        <taxon>Poaceae</taxon>
        <taxon>PACMAD clade</taxon>
        <taxon>Arundinoideae</taxon>
        <taxon>Arundineae</taxon>
        <taxon>Arundo</taxon>
    </lineage>
</organism>
<dbReference type="EMBL" id="GBRH01269931">
    <property type="protein sequence ID" value="JAD27964.1"/>
    <property type="molecule type" value="Transcribed_RNA"/>
</dbReference>
<reference evidence="1" key="2">
    <citation type="journal article" date="2015" name="Data Brief">
        <title>Shoot transcriptome of the giant reed, Arundo donax.</title>
        <authorList>
            <person name="Barrero R.A."/>
            <person name="Guerrero F.D."/>
            <person name="Moolhuijzen P."/>
            <person name="Goolsby J.A."/>
            <person name="Tidwell J."/>
            <person name="Bellgard S.E."/>
            <person name="Bellgard M.I."/>
        </authorList>
    </citation>
    <scope>NUCLEOTIDE SEQUENCE</scope>
    <source>
        <tissue evidence="1">Shoot tissue taken approximately 20 cm above the soil surface</tissue>
    </source>
</reference>
<reference evidence="1" key="1">
    <citation type="submission" date="2014-09" db="EMBL/GenBank/DDBJ databases">
        <authorList>
            <person name="Magalhaes I.L.F."/>
            <person name="Oliveira U."/>
            <person name="Santos F.R."/>
            <person name="Vidigal T.H.D.A."/>
            <person name="Brescovit A.D."/>
            <person name="Santos A.J."/>
        </authorList>
    </citation>
    <scope>NUCLEOTIDE SEQUENCE</scope>
    <source>
        <tissue evidence="1">Shoot tissue taken approximately 20 cm above the soil surface</tissue>
    </source>
</reference>
<sequence length="29" mass="3075">MSHAQTPETIPVACSCTMQNPASRTNSVL</sequence>